<dbReference type="Proteomes" id="UP001215956">
    <property type="component" value="Unassembled WGS sequence"/>
</dbReference>
<comment type="caution">
    <text evidence="1">The sequence shown here is derived from an EMBL/GenBank/DDBJ whole genome shotgun (WGS) entry which is preliminary data.</text>
</comment>
<sequence length="307" mass="35070">MIKDDIHLMVEIPDEINIMRPLNPPIGVAAIPPMPDGIRKTGSGINELDTDPGRMKVYDVDDVMDYLETLKYGTYIKIYHDCEDRAFWGMAHARHRFPGLPIGVASGEAVEGPIADLPDKRHAVIVLWYQGEREIEPVFWDPLPEHQGTVEFRNVRSIIAFPIGRGPYTPRPLGGFTPLNNQALIFDERRIIYRKSDVLSYLNNEMYESGDHRCAEDHTTPYTLSLRRMWRHYDAALWAFVHVRRAFVGGPIGVAIRDPTPGEASDTSIILWHKKDESKEGNDLGYAYWDPIRKEEMAGFKPKIIFV</sequence>
<reference evidence="1 2" key="1">
    <citation type="submission" date="2023-03" db="EMBL/GenBank/DDBJ databases">
        <title>Whole genome sequencing of Methanotrichaceae archaeon M04Ac.</title>
        <authorList>
            <person name="Khomyakova M.A."/>
            <person name="Merkel A.Y."/>
            <person name="Slobodkin A.I."/>
        </authorList>
    </citation>
    <scope>NUCLEOTIDE SEQUENCE [LARGE SCALE GENOMIC DNA]</scope>
    <source>
        <strain evidence="1 2">M04Ac</strain>
    </source>
</reference>
<gene>
    <name evidence="1" type="ORF">P0O24_02190</name>
</gene>
<dbReference type="EMBL" id="JARFPL010000005">
    <property type="protein sequence ID" value="MDF0592391.1"/>
    <property type="molecule type" value="Genomic_DNA"/>
</dbReference>
<organism evidence="1 2">
    <name type="scientific">Candidatus Methanocrinis alkalitolerans</name>
    <dbReference type="NCBI Taxonomy" id="3033395"/>
    <lineage>
        <taxon>Archaea</taxon>
        <taxon>Methanobacteriati</taxon>
        <taxon>Methanobacteriota</taxon>
        <taxon>Stenosarchaea group</taxon>
        <taxon>Methanomicrobia</taxon>
        <taxon>Methanotrichales</taxon>
        <taxon>Methanotrichaceae</taxon>
        <taxon>Methanocrinis</taxon>
    </lineage>
</organism>
<accession>A0ABT5XCG8</accession>
<evidence type="ECO:0000313" key="2">
    <source>
        <dbReference type="Proteomes" id="UP001215956"/>
    </source>
</evidence>
<proteinExistence type="predicted"/>
<dbReference type="RefSeq" id="WP_316968103.1">
    <property type="nucleotide sequence ID" value="NZ_JARFPL010000005.1"/>
</dbReference>
<evidence type="ECO:0000313" key="1">
    <source>
        <dbReference type="EMBL" id="MDF0592391.1"/>
    </source>
</evidence>
<protein>
    <submittedName>
        <fullName evidence="1">Uncharacterized protein</fullName>
    </submittedName>
</protein>
<name>A0ABT5XCG8_9EURY</name>
<keyword evidence="2" id="KW-1185">Reference proteome</keyword>